<dbReference type="AlphaFoldDB" id="A0A822Z5Y6"/>
<evidence type="ECO:0000313" key="2">
    <source>
        <dbReference type="EMBL" id="DAD39983.1"/>
    </source>
</evidence>
<dbReference type="Proteomes" id="UP000607653">
    <property type="component" value="Unassembled WGS sequence"/>
</dbReference>
<dbReference type="EMBL" id="DUZY01000005">
    <property type="protein sequence ID" value="DAD39983.1"/>
    <property type="molecule type" value="Genomic_DNA"/>
</dbReference>
<keyword evidence="3" id="KW-1185">Reference proteome</keyword>
<evidence type="ECO:0000313" key="3">
    <source>
        <dbReference type="Proteomes" id="UP000607653"/>
    </source>
</evidence>
<comment type="caution">
    <text evidence="2">The sequence shown here is derived from an EMBL/GenBank/DDBJ whole genome shotgun (WGS) entry which is preliminary data.</text>
</comment>
<reference evidence="2 3" key="1">
    <citation type="journal article" date="2020" name="Mol. Biol. Evol.">
        <title>Distinct Expression and Methylation Patterns for Genes with Different Fates following a Single Whole-Genome Duplication in Flowering Plants.</title>
        <authorList>
            <person name="Shi T."/>
            <person name="Rahmani R.S."/>
            <person name="Gugger P.F."/>
            <person name="Wang M."/>
            <person name="Li H."/>
            <person name="Zhang Y."/>
            <person name="Li Z."/>
            <person name="Wang Q."/>
            <person name="Van de Peer Y."/>
            <person name="Marchal K."/>
            <person name="Chen J."/>
        </authorList>
    </citation>
    <scope>NUCLEOTIDE SEQUENCE [LARGE SCALE GENOMIC DNA]</scope>
    <source>
        <tissue evidence="2">Leaf</tissue>
    </source>
</reference>
<protein>
    <submittedName>
        <fullName evidence="2">Uncharacterized protein</fullName>
    </submittedName>
</protein>
<organism evidence="2 3">
    <name type="scientific">Nelumbo nucifera</name>
    <name type="common">Sacred lotus</name>
    <dbReference type="NCBI Taxonomy" id="4432"/>
    <lineage>
        <taxon>Eukaryota</taxon>
        <taxon>Viridiplantae</taxon>
        <taxon>Streptophyta</taxon>
        <taxon>Embryophyta</taxon>
        <taxon>Tracheophyta</taxon>
        <taxon>Spermatophyta</taxon>
        <taxon>Magnoliopsida</taxon>
        <taxon>Proteales</taxon>
        <taxon>Nelumbonaceae</taxon>
        <taxon>Nelumbo</taxon>
    </lineage>
</organism>
<feature type="compositionally biased region" description="Basic and acidic residues" evidence="1">
    <location>
        <begin position="25"/>
        <end position="39"/>
    </location>
</feature>
<proteinExistence type="predicted"/>
<evidence type="ECO:0000256" key="1">
    <source>
        <dbReference type="SAM" id="MobiDB-lite"/>
    </source>
</evidence>
<feature type="region of interest" description="Disordered" evidence="1">
    <location>
        <begin position="1"/>
        <end position="39"/>
    </location>
</feature>
<gene>
    <name evidence="2" type="ORF">HUJ06_014306</name>
</gene>
<sequence length="39" mass="4320">MSTIAVAVLEHPPSEDMETTSDSNVGREEKHDGYKSENQ</sequence>
<accession>A0A822Z5Y6</accession>
<name>A0A822Z5Y6_NELNU</name>